<evidence type="ECO:0000259" key="3">
    <source>
        <dbReference type="Pfam" id="PF02839"/>
    </source>
</evidence>
<dbReference type="GO" id="GO:0030246">
    <property type="term" value="F:carbohydrate binding"/>
    <property type="evidence" value="ECO:0007669"/>
    <property type="project" value="InterPro"/>
</dbReference>
<dbReference type="PROSITE" id="PS51257">
    <property type="entry name" value="PROKAR_LIPOPROTEIN"/>
    <property type="match status" value="1"/>
</dbReference>
<dbReference type="Pfam" id="PF13448">
    <property type="entry name" value="DUF4114"/>
    <property type="match status" value="1"/>
</dbReference>
<proteinExistence type="predicted"/>
<dbReference type="GO" id="GO:0005576">
    <property type="term" value="C:extracellular region"/>
    <property type="evidence" value="ECO:0007669"/>
    <property type="project" value="InterPro"/>
</dbReference>
<keyword evidence="6" id="KW-1185">Reference proteome</keyword>
<dbReference type="EMBL" id="AP027059">
    <property type="protein sequence ID" value="BDU51251.1"/>
    <property type="molecule type" value="Genomic_DNA"/>
</dbReference>
<feature type="signal peptide" evidence="2">
    <location>
        <begin position="1"/>
        <end position="19"/>
    </location>
</feature>
<feature type="domain" description="DUF4114" evidence="4">
    <location>
        <begin position="547"/>
        <end position="614"/>
    </location>
</feature>
<feature type="domain" description="Chitin-binding type-3" evidence="3">
    <location>
        <begin position="647"/>
        <end position="687"/>
    </location>
</feature>
<dbReference type="SUPFAM" id="SSF101908">
    <property type="entry name" value="Putative isomerase YbhE"/>
    <property type="match status" value="1"/>
</dbReference>
<evidence type="ECO:0000259" key="4">
    <source>
        <dbReference type="Pfam" id="PF13448"/>
    </source>
</evidence>
<dbReference type="Proteomes" id="UP001321582">
    <property type="component" value="Chromosome"/>
</dbReference>
<dbReference type="CDD" id="cd12214">
    <property type="entry name" value="ChiA1_BD"/>
    <property type="match status" value="1"/>
</dbReference>
<dbReference type="SUPFAM" id="SSF51055">
    <property type="entry name" value="Carbohydrate binding domain"/>
    <property type="match status" value="1"/>
</dbReference>
<dbReference type="InterPro" id="IPR025193">
    <property type="entry name" value="DUF4114"/>
</dbReference>
<evidence type="ECO:0000313" key="5">
    <source>
        <dbReference type="EMBL" id="BDU51251.1"/>
    </source>
</evidence>
<name>A0AAU9D5A1_9FUSO</name>
<reference evidence="5 6" key="1">
    <citation type="submission" date="2022-11" db="EMBL/GenBank/DDBJ databases">
        <title>Haliovirga abyssi gen. nov., sp. nov., a mesophilic fermentative bacterium isolated from the Iheya North hydrothermal field and the proposal of Haliovirgaceae fam. nov.</title>
        <authorList>
            <person name="Miyazaki U."/>
            <person name="Tame A."/>
            <person name="Miyazaki J."/>
            <person name="Takai K."/>
            <person name="Sawayama S."/>
            <person name="Kitajima M."/>
            <person name="Okamoto A."/>
            <person name="Nakagawa S."/>
        </authorList>
    </citation>
    <scope>NUCLEOTIDE SEQUENCE [LARGE SCALE GENOMIC DNA]</scope>
    <source>
        <strain evidence="5 6">IC12</strain>
    </source>
</reference>
<feature type="chain" id="PRO_5043908329" description="Chitin-binding type-3 domain-containing protein" evidence="2">
    <location>
        <begin position="20"/>
        <end position="692"/>
    </location>
</feature>
<dbReference type="GO" id="GO:0004553">
    <property type="term" value="F:hydrolase activity, hydrolyzing O-glycosyl compounds"/>
    <property type="evidence" value="ECO:0007669"/>
    <property type="project" value="InterPro"/>
</dbReference>
<dbReference type="KEGG" id="haby:HLVA_18200"/>
<dbReference type="Pfam" id="PF02839">
    <property type="entry name" value="CBM_5_12"/>
    <property type="match status" value="1"/>
</dbReference>
<dbReference type="InterPro" id="IPR003610">
    <property type="entry name" value="CBM5/12"/>
</dbReference>
<evidence type="ECO:0000256" key="2">
    <source>
        <dbReference type="SAM" id="SignalP"/>
    </source>
</evidence>
<accession>A0AAU9D5A1</accession>
<organism evidence="5 6">
    <name type="scientific">Haliovirga abyssi</name>
    <dbReference type="NCBI Taxonomy" id="2996794"/>
    <lineage>
        <taxon>Bacteria</taxon>
        <taxon>Fusobacteriati</taxon>
        <taxon>Fusobacteriota</taxon>
        <taxon>Fusobacteriia</taxon>
        <taxon>Fusobacteriales</taxon>
        <taxon>Haliovirgaceae</taxon>
        <taxon>Haliovirga</taxon>
    </lineage>
</organism>
<keyword evidence="2" id="KW-0732">Signal</keyword>
<dbReference type="Gene3D" id="2.10.10.20">
    <property type="entry name" value="Carbohydrate-binding module superfamily 5/12"/>
    <property type="match status" value="1"/>
</dbReference>
<gene>
    <name evidence="5" type="ORF">HLVA_18200</name>
</gene>
<evidence type="ECO:0008006" key="7">
    <source>
        <dbReference type="Google" id="ProtNLM"/>
    </source>
</evidence>
<evidence type="ECO:0000313" key="6">
    <source>
        <dbReference type="Proteomes" id="UP001321582"/>
    </source>
</evidence>
<sequence length="692" mass="76738">MKKLISLLVALLLFGGCFANKEELNSGSLDEDGIVISTNVDGVRLKNSEITLNEGEGTKRTAILTENFEYSIKYVANVKPVFLSGRKEAVQANDIFISGDRAYIAYNTKGKELGGALQIVDISTEEPKVILEVKHPYLDINSVYFDKDTNEVVYGGMADIYKGRGAKFGAKPGKTAFITKFNVDLSSKEKIASEINSNFRILESYTVTSINMKDSSYVVSTGAKNGGLYNIDINFSKIDKIMSKDDIRDTAVSSEGLLSFFSDGKDGDISFGNTVINVGDFSSEGHKAAIDIYDSIKNGKIYKDEDLIAFLGMSDKGLKVLKINSDKTAEEIMTIDNPEGVESYTNSVSHDGGLLFTANGGAGFRVYKINGADSIDPTIPEDKRAKFLEFVGGHTLRGDVYDNENYSANEVAYRAKRVNINGKIVDKNYLFVATGLGGVHIYSFISKNQYDEKEVPKSVKDTAKEVFDRNFDDNKNMIGSLQTLKLLKDATVNITFLNEGAGYKNRVGIFRYTDDIEKRDEFILFNNFSKKNSGGILEAGDTKYISLNAGDNFGILVHSNGYNNMNNGYLYSKKELCSNGMDHFVAYVDKESNKIVFGYEDNINLGDKDYDDGIGFITIEPADAVDTSMLPVYTLKAGDTTKNIEDWKVGIKYRVGDIVNYKGKKYECLQTHIAFRNWTPNKTLALWRKAER</sequence>
<protein>
    <recommendedName>
        <fullName evidence="7">Chitin-binding type-3 domain-containing protein</fullName>
    </recommendedName>
</protein>
<keyword evidence="1" id="KW-0378">Hydrolase</keyword>
<evidence type="ECO:0000256" key="1">
    <source>
        <dbReference type="ARBA" id="ARBA00022801"/>
    </source>
</evidence>
<dbReference type="AlphaFoldDB" id="A0AAU9D5A1"/>
<dbReference type="RefSeq" id="WP_307904103.1">
    <property type="nucleotide sequence ID" value="NZ_AP027059.1"/>
</dbReference>
<dbReference type="GO" id="GO:0005975">
    <property type="term" value="P:carbohydrate metabolic process"/>
    <property type="evidence" value="ECO:0007669"/>
    <property type="project" value="InterPro"/>
</dbReference>
<dbReference type="InterPro" id="IPR036573">
    <property type="entry name" value="CBM_sf_5/12"/>
</dbReference>